<organism evidence="2 3">
    <name type="scientific">Citrullus colocynthis</name>
    <name type="common">colocynth</name>
    <dbReference type="NCBI Taxonomy" id="252529"/>
    <lineage>
        <taxon>Eukaryota</taxon>
        <taxon>Viridiplantae</taxon>
        <taxon>Streptophyta</taxon>
        <taxon>Embryophyta</taxon>
        <taxon>Tracheophyta</taxon>
        <taxon>Spermatophyta</taxon>
        <taxon>Magnoliopsida</taxon>
        <taxon>eudicotyledons</taxon>
        <taxon>Gunneridae</taxon>
        <taxon>Pentapetalae</taxon>
        <taxon>rosids</taxon>
        <taxon>fabids</taxon>
        <taxon>Cucurbitales</taxon>
        <taxon>Cucurbitaceae</taxon>
        <taxon>Benincaseae</taxon>
        <taxon>Citrullus</taxon>
    </lineage>
</organism>
<accession>A0ABP0Y0C9</accession>
<keyword evidence="1" id="KW-0472">Membrane</keyword>
<evidence type="ECO:0000256" key="1">
    <source>
        <dbReference type="SAM" id="Phobius"/>
    </source>
</evidence>
<keyword evidence="1" id="KW-0812">Transmembrane</keyword>
<keyword evidence="1" id="KW-1133">Transmembrane helix</keyword>
<evidence type="ECO:0000313" key="3">
    <source>
        <dbReference type="Proteomes" id="UP001642487"/>
    </source>
</evidence>
<name>A0ABP0Y0C9_9ROSI</name>
<protein>
    <submittedName>
        <fullName evidence="2">Uncharacterized protein</fullName>
    </submittedName>
</protein>
<dbReference type="Proteomes" id="UP001642487">
    <property type="component" value="Chromosome 11"/>
</dbReference>
<keyword evidence="3" id="KW-1185">Reference proteome</keyword>
<reference evidence="2 3" key="1">
    <citation type="submission" date="2024-03" db="EMBL/GenBank/DDBJ databases">
        <authorList>
            <person name="Gkanogiannis A."/>
            <person name="Becerra Lopez-Lavalle L."/>
        </authorList>
    </citation>
    <scope>NUCLEOTIDE SEQUENCE [LARGE SCALE GENOMIC DNA]</scope>
</reference>
<gene>
    <name evidence="2" type="ORF">CITCOLO1_LOCUS5601</name>
</gene>
<feature type="transmembrane region" description="Helical" evidence="1">
    <location>
        <begin position="180"/>
        <end position="199"/>
    </location>
</feature>
<dbReference type="EMBL" id="OZ021745">
    <property type="protein sequence ID" value="CAK9313864.1"/>
    <property type="molecule type" value="Genomic_DNA"/>
</dbReference>
<evidence type="ECO:0000313" key="2">
    <source>
        <dbReference type="EMBL" id="CAK9313864.1"/>
    </source>
</evidence>
<proteinExistence type="predicted"/>
<sequence length="207" mass="23396">MQKLCYVRNNLFSVLHDVCTQNPAEAEEDMAVQFVVSVDSPNFAARRPNLSALDQIKYRLDPWPCSLVSPLYFKTNSIGPVDSTVPLDQMKLRVRTECDHFPLPWIFAHSEIERSKATQTSMGIPYRHIANSNAVSQFPFLQQVIHHSLPLKLCDFSTVFLTVVQGLHDLVRKQCTGSDLGLTILHIFLVLAKLLSVVLHELFPVLV</sequence>